<dbReference type="RefSeq" id="WP_068761455.1">
    <property type="nucleotide sequence ID" value="NZ_LXIE01000010.1"/>
</dbReference>
<dbReference type="AlphaFoldDB" id="A0A1A9LGI0"/>
<proteinExistence type="predicted"/>
<reference evidence="2 3" key="1">
    <citation type="submission" date="2016-05" db="EMBL/GenBank/DDBJ databases">
        <title>Genome sequencing of Vitellibacter soesokkakensis RSSK-12.</title>
        <authorList>
            <person name="Thevarajoo S."/>
            <person name="Selvaratnam C."/>
            <person name="Goh K.M."/>
            <person name="Chan K.-G."/>
            <person name="Chong C.S."/>
        </authorList>
    </citation>
    <scope>NUCLEOTIDE SEQUENCE [LARGE SCALE GENOMIC DNA]</scope>
    <source>
        <strain evidence="2 3">RSSK-12</strain>
    </source>
</reference>
<gene>
    <name evidence="2" type="ORF">A7A78_11285</name>
</gene>
<dbReference type="EMBL" id="LXIE01000010">
    <property type="protein sequence ID" value="OAD91822.1"/>
    <property type="molecule type" value="Genomic_DNA"/>
</dbReference>
<keyword evidence="3" id="KW-1185">Reference proteome</keyword>
<sequence>MLIEGLYKIIATENTSEGILSKVHLNKDHAIFKGHFPGNPVMPGVCMIQIIKELTEEATGKNLFLTVSSNIKFMAIINPEKNPDLQLAIDIAQENGEVKVKNTTSFEDTVALKLSATFKVID</sequence>
<dbReference type="Pfam" id="PF22818">
    <property type="entry name" value="ApeI-like"/>
    <property type="match status" value="1"/>
</dbReference>
<dbReference type="InterPro" id="IPR054545">
    <property type="entry name" value="ApeI-like"/>
</dbReference>
<dbReference type="InterPro" id="IPR029069">
    <property type="entry name" value="HotDog_dom_sf"/>
</dbReference>
<dbReference type="SUPFAM" id="SSF54637">
    <property type="entry name" value="Thioesterase/thiol ester dehydrase-isomerase"/>
    <property type="match status" value="1"/>
</dbReference>
<dbReference type="STRING" id="1385699.A7A78_11285"/>
<accession>A0A1A9LGI0</accession>
<feature type="domain" description="ApeI dehydratase-like" evidence="1">
    <location>
        <begin position="15"/>
        <end position="100"/>
    </location>
</feature>
<protein>
    <submittedName>
        <fullName evidence="2">3-hydroxyacyl-ACP dehydratase</fullName>
    </submittedName>
</protein>
<dbReference type="OrthoDB" id="9772788at2"/>
<evidence type="ECO:0000313" key="3">
    <source>
        <dbReference type="Proteomes" id="UP000077552"/>
    </source>
</evidence>
<organism evidence="2 3">
    <name type="scientific">Aequorivita soesokkakensis</name>
    <dbReference type="NCBI Taxonomy" id="1385699"/>
    <lineage>
        <taxon>Bacteria</taxon>
        <taxon>Pseudomonadati</taxon>
        <taxon>Bacteroidota</taxon>
        <taxon>Flavobacteriia</taxon>
        <taxon>Flavobacteriales</taxon>
        <taxon>Flavobacteriaceae</taxon>
        <taxon>Aequorivita</taxon>
    </lineage>
</organism>
<name>A0A1A9LGI0_9FLAO</name>
<evidence type="ECO:0000259" key="1">
    <source>
        <dbReference type="Pfam" id="PF22818"/>
    </source>
</evidence>
<evidence type="ECO:0000313" key="2">
    <source>
        <dbReference type="EMBL" id="OAD91822.1"/>
    </source>
</evidence>
<dbReference type="Proteomes" id="UP000077552">
    <property type="component" value="Unassembled WGS sequence"/>
</dbReference>
<dbReference type="Gene3D" id="3.10.129.10">
    <property type="entry name" value="Hotdog Thioesterase"/>
    <property type="match status" value="1"/>
</dbReference>
<comment type="caution">
    <text evidence="2">The sequence shown here is derived from an EMBL/GenBank/DDBJ whole genome shotgun (WGS) entry which is preliminary data.</text>
</comment>
<dbReference type="GO" id="GO:0016829">
    <property type="term" value="F:lyase activity"/>
    <property type="evidence" value="ECO:0007669"/>
    <property type="project" value="UniProtKB-KW"/>
</dbReference>